<evidence type="ECO:0000259" key="4">
    <source>
        <dbReference type="Pfam" id="PF06722"/>
    </source>
</evidence>
<name>A0A3N1HHJ5_9PSEU</name>
<dbReference type="RefSeq" id="WP_170185343.1">
    <property type="nucleotide sequence ID" value="NZ_RJKM01000001.1"/>
</dbReference>
<dbReference type="GO" id="GO:0008194">
    <property type="term" value="F:UDP-glycosyltransferase activity"/>
    <property type="evidence" value="ECO:0007669"/>
    <property type="project" value="InterPro"/>
</dbReference>
<sequence>MRILISTWGWRSHFYCLVPVAWALQAAGHEVLVATQPGLAPVVDEAGLVAVPLGPHLDFEAVFTDRIGKVGGSTGDGTPDPDGPAITPDGGVVHMAESWVDDLVAFGRSFRPDLVLWEPFNLAAAVAAAVLDVPGAQVLWGPDHGSTLAWDHEGVFGPMARRFGITSSDVRVAGGLMIDPVPAPLQVPLPVPSLPMRYLPYNGTHVLPPWLREPPSRPRVCVTAGTVAGPGLSERADLADVIRAVADLGADVVVAVAKAHRDALPPMPDTVRVADAPLALRLALPGSAAFVQHGGAGTMMTALVHGVPQLVLPQVGDEHFNAERLLLSGAGLVLEEPDAGSVRDSVAALLDGGPWREAAEQLRDRIHAMPTPAQVVDRLVAYAEGGHP</sequence>
<organism evidence="6 7">
    <name type="scientific">Saccharothrix texasensis</name>
    <dbReference type="NCBI Taxonomy" id="103734"/>
    <lineage>
        <taxon>Bacteria</taxon>
        <taxon>Bacillati</taxon>
        <taxon>Actinomycetota</taxon>
        <taxon>Actinomycetes</taxon>
        <taxon>Pseudonocardiales</taxon>
        <taxon>Pseudonocardiaceae</taxon>
        <taxon>Saccharothrix</taxon>
    </lineage>
</organism>
<feature type="domain" description="Erythromycin biosynthesis protein CIII-like N-terminal" evidence="5">
    <location>
        <begin position="22"/>
        <end position="225"/>
    </location>
</feature>
<keyword evidence="2" id="KW-0328">Glycosyltransferase</keyword>
<dbReference type="Proteomes" id="UP000268727">
    <property type="component" value="Unassembled WGS sequence"/>
</dbReference>
<dbReference type="InterPro" id="IPR010610">
    <property type="entry name" value="EryCIII-like_C"/>
</dbReference>
<reference evidence="6 7" key="1">
    <citation type="submission" date="2018-11" db="EMBL/GenBank/DDBJ databases">
        <title>Sequencing the genomes of 1000 actinobacteria strains.</title>
        <authorList>
            <person name="Klenk H.-P."/>
        </authorList>
    </citation>
    <scope>NUCLEOTIDE SEQUENCE [LARGE SCALE GENOMIC DNA]</scope>
    <source>
        <strain evidence="6 7">DSM 44231</strain>
    </source>
</reference>
<dbReference type="SUPFAM" id="SSF53756">
    <property type="entry name" value="UDP-Glycosyltransferase/glycogen phosphorylase"/>
    <property type="match status" value="1"/>
</dbReference>
<gene>
    <name evidence="6" type="ORF">EDD40_7479</name>
</gene>
<dbReference type="CDD" id="cd03784">
    <property type="entry name" value="GT1_Gtf-like"/>
    <property type="match status" value="1"/>
</dbReference>
<dbReference type="Gene3D" id="3.40.50.2000">
    <property type="entry name" value="Glycogen Phosphorylase B"/>
    <property type="match status" value="2"/>
</dbReference>
<dbReference type="InterPro" id="IPR048284">
    <property type="entry name" value="EryCIII-like_N"/>
</dbReference>
<evidence type="ECO:0000259" key="5">
    <source>
        <dbReference type="Pfam" id="PF21036"/>
    </source>
</evidence>
<accession>A0A3N1HHJ5</accession>
<keyword evidence="7" id="KW-1185">Reference proteome</keyword>
<protein>
    <submittedName>
        <fullName evidence="6">Glycosyltransferase OleGII</fullName>
    </submittedName>
</protein>
<dbReference type="AlphaFoldDB" id="A0A3N1HHJ5"/>
<keyword evidence="3 6" id="KW-0808">Transferase</keyword>
<evidence type="ECO:0000256" key="1">
    <source>
        <dbReference type="ARBA" id="ARBA00006962"/>
    </source>
</evidence>
<proteinExistence type="inferred from homology"/>
<evidence type="ECO:0000313" key="6">
    <source>
        <dbReference type="EMBL" id="ROP41993.1"/>
    </source>
</evidence>
<dbReference type="PANTHER" id="PTHR48050">
    <property type="entry name" value="STEROL 3-BETA-GLUCOSYLTRANSFERASE"/>
    <property type="match status" value="1"/>
</dbReference>
<evidence type="ECO:0000313" key="7">
    <source>
        <dbReference type="Proteomes" id="UP000268727"/>
    </source>
</evidence>
<feature type="domain" description="Erythromycin biosynthesis protein CIII-like C-terminal" evidence="4">
    <location>
        <begin position="241"/>
        <end position="381"/>
    </location>
</feature>
<dbReference type="InterPro" id="IPR002213">
    <property type="entry name" value="UDP_glucos_trans"/>
</dbReference>
<dbReference type="EMBL" id="RJKM01000001">
    <property type="protein sequence ID" value="ROP41993.1"/>
    <property type="molecule type" value="Genomic_DNA"/>
</dbReference>
<dbReference type="PANTHER" id="PTHR48050:SF13">
    <property type="entry name" value="STEROL 3-BETA-GLUCOSYLTRANSFERASE UGT80A2"/>
    <property type="match status" value="1"/>
</dbReference>
<dbReference type="GO" id="GO:0016758">
    <property type="term" value="F:hexosyltransferase activity"/>
    <property type="evidence" value="ECO:0007669"/>
    <property type="project" value="UniProtKB-ARBA"/>
</dbReference>
<evidence type="ECO:0000256" key="2">
    <source>
        <dbReference type="ARBA" id="ARBA00022676"/>
    </source>
</evidence>
<dbReference type="Pfam" id="PF21036">
    <property type="entry name" value="EryCIII-like_N"/>
    <property type="match status" value="1"/>
</dbReference>
<evidence type="ECO:0000256" key="3">
    <source>
        <dbReference type="ARBA" id="ARBA00022679"/>
    </source>
</evidence>
<dbReference type="GO" id="GO:0017000">
    <property type="term" value="P:antibiotic biosynthetic process"/>
    <property type="evidence" value="ECO:0007669"/>
    <property type="project" value="UniProtKB-ARBA"/>
</dbReference>
<dbReference type="Pfam" id="PF06722">
    <property type="entry name" value="EryCIII-like_C"/>
    <property type="match status" value="1"/>
</dbReference>
<comment type="caution">
    <text evidence="6">The sequence shown here is derived from an EMBL/GenBank/DDBJ whole genome shotgun (WGS) entry which is preliminary data.</text>
</comment>
<comment type="similarity">
    <text evidence="1">Belongs to the glycosyltransferase 28 family.</text>
</comment>
<dbReference type="InterPro" id="IPR050426">
    <property type="entry name" value="Glycosyltransferase_28"/>
</dbReference>